<accession>A0A521EWF7</accession>
<dbReference type="Proteomes" id="UP000319040">
    <property type="component" value="Unassembled WGS sequence"/>
</dbReference>
<proteinExistence type="predicted"/>
<sequence length="149" mass="16698">MKAITIILSLIFITLVSCDKDANDPNEVVLTRAEIPADIKTYLSTHFASISVNKAVKETENGVVSYEIYLNGNIELEFDSNFNVTDIAAKTQLPNAVIPPAILSYVEKNYPSQFITKWELELAHQQIELNNGVELEFTMNGDFLRVDTD</sequence>
<reference evidence="2 3" key="1">
    <citation type="submission" date="2017-05" db="EMBL/GenBank/DDBJ databases">
        <authorList>
            <person name="Varghese N."/>
            <person name="Submissions S."/>
        </authorList>
    </citation>
    <scope>NUCLEOTIDE SEQUENCE [LARGE SCALE GENOMIC DNA]</scope>
    <source>
        <strain evidence="2 3">DSM 27040</strain>
    </source>
</reference>
<gene>
    <name evidence="2" type="ORF">SAMN06265379_11193</name>
</gene>
<dbReference type="EMBL" id="FXTB01000011">
    <property type="protein sequence ID" value="SMO87751.1"/>
    <property type="molecule type" value="Genomic_DNA"/>
</dbReference>
<dbReference type="InterPro" id="IPR021533">
    <property type="entry name" value="PepSY-like"/>
</dbReference>
<dbReference type="AlphaFoldDB" id="A0A521EWF7"/>
<evidence type="ECO:0000313" key="2">
    <source>
        <dbReference type="EMBL" id="SMO87751.1"/>
    </source>
</evidence>
<dbReference type="OrthoDB" id="710080at2"/>
<organism evidence="2 3">
    <name type="scientific">Saccharicrinis carchari</name>
    <dbReference type="NCBI Taxonomy" id="1168039"/>
    <lineage>
        <taxon>Bacteria</taxon>
        <taxon>Pseudomonadati</taxon>
        <taxon>Bacteroidota</taxon>
        <taxon>Bacteroidia</taxon>
        <taxon>Marinilabiliales</taxon>
        <taxon>Marinilabiliaceae</taxon>
        <taxon>Saccharicrinis</taxon>
    </lineage>
</organism>
<dbReference type="PROSITE" id="PS51257">
    <property type="entry name" value="PROKAR_LIPOPROTEIN"/>
    <property type="match status" value="1"/>
</dbReference>
<evidence type="ECO:0000313" key="3">
    <source>
        <dbReference type="Proteomes" id="UP000319040"/>
    </source>
</evidence>
<dbReference type="Gene3D" id="3.40.1420.30">
    <property type="match status" value="1"/>
</dbReference>
<keyword evidence="3" id="KW-1185">Reference proteome</keyword>
<name>A0A521EWF7_SACCC</name>
<protein>
    <submittedName>
        <fullName evidence="2">Beta-lactamase-inhibitor-like, PepSY-like</fullName>
    </submittedName>
</protein>
<evidence type="ECO:0000259" key="1">
    <source>
        <dbReference type="Pfam" id="PF11396"/>
    </source>
</evidence>
<feature type="domain" description="Putative beta-lactamase-inhibitor-like PepSY-like" evidence="1">
    <location>
        <begin position="30"/>
        <end position="85"/>
    </location>
</feature>
<dbReference type="RefSeq" id="WP_142534539.1">
    <property type="nucleotide sequence ID" value="NZ_FXTB01000011.1"/>
</dbReference>
<dbReference type="Pfam" id="PF11396">
    <property type="entry name" value="PepSY_like"/>
    <property type="match status" value="2"/>
</dbReference>
<dbReference type="SUPFAM" id="SSF160574">
    <property type="entry name" value="BT0923-like"/>
    <property type="match status" value="1"/>
</dbReference>
<feature type="domain" description="Putative beta-lactamase-inhibitor-like PepSY-like" evidence="1">
    <location>
        <begin position="90"/>
        <end position="144"/>
    </location>
</feature>